<dbReference type="GO" id="GO:0006605">
    <property type="term" value="P:protein targeting"/>
    <property type="evidence" value="ECO:0007669"/>
    <property type="project" value="UniProtKB-UniRule"/>
</dbReference>
<name>A0A1W9I1X4_9HYPH</name>
<dbReference type="AlphaFoldDB" id="A0A1W9I1X4"/>
<dbReference type="InterPro" id="IPR006303">
    <property type="entry name" value="FliR"/>
</dbReference>
<keyword evidence="5 10" id="KW-0812">Transmembrane</keyword>
<dbReference type="GO" id="GO:0005886">
    <property type="term" value="C:plasma membrane"/>
    <property type="evidence" value="ECO:0007669"/>
    <property type="project" value="UniProtKB-SubCell"/>
</dbReference>
<organism evidence="11 12">
    <name type="scientific">Candidatus Raskinella chloraquaticus</name>
    <dbReference type="NCBI Taxonomy" id="1951219"/>
    <lineage>
        <taxon>Bacteria</taxon>
        <taxon>Pseudomonadati</taxon>
        <taxon>Pseudomonadota</taxon>
        <taxon>Alphaproteobacteria</taxon>
        <taxon>Hyphomicrobiales</taxon>
        <taxon>Phreatobacteraceae</taxon>
        <taxon>Candidatus Raskinella</taxon>
    </lineage>
</organism>
<keyword evidence="8 10" id="KW-0975">Bacterial flagellum</keyword>
<keyword evidence="4 10" id="KW-1003">Cell membrane</keyword>
<dbReference type="GO" id="GO:0009425">
    <property type="term" value="C:bacterial-type flagellum basal body"/>
    <property type="evidence" value="ECO:0007669"/>
    <property type="project" value="UniProtKB-SubCell"/>
</dbReference>
<evidence type="ECO:0000256" key="8">
    <source>
        <dbReference type="ARBA" id="ARBA00023143"/>
    </source>
</evidence>
<feature type="transmembrane region" description="Helical" evidence="10">
    <location>
        <begin position="172"/>
        <end position="202"/>
    </location>
</feature>
<keyword evidence="6 10" id="KW-1133">Transmembrane helix</keyword>
<comment type="caution">
    <text evidence="11">The sequence shown here is derived from an EMBL/GenBank/DDBJ whole genome shotgun (WGS) entry which is preliminary data.</text>
</comment>
<evidence type="ECO:0000256" key="9">
    <source>
        <dbReference type="NCBIfam" id="TIGR01400"/>
    </source>
</evidence>
<keyword evidence="11" id="KW-0969">Cilium</keyword>
<dbReference type="STRING" id="1827387.A4S15_04855"/>
<dbReference type="InterPro" id="IPR002010">
    <property type="entry name" value="T3SS_IM_R"/>
</dbReference>
<feature type="transmembrane region" description="Helical" evidence="10">
    <location>
        <begin position="6"/>
        <end position="29"/>
    </location>
</feature>
<keyword evidence="7 10" id="KW-0472">Membrane</keyword>
<keyword evidence="11" id="KW-0282">Flagellum</keyword>
<evidence type="ECO:0000256" key="3">
    <source>
        <dbReference type="ARBA" id="ARBA00021717"/>
    </source>
</evidence>
<evidence type="ECO:0000256" key="2">
    <source>
        <dbReference type="ARBA" id="ARBA00009772"/>
    </source>
</evidence>
<keyword evidence="11" id="KW-0966">Cell projection</keyword>
<dbReference type="PRINTS" id="PR00953">
    <property type="entry name" value="TYPE3IMRPROT"/>
</dbReference>
<sequence length="255" mass="27665">MTLALELLPALAAAFMLAFARIGSMLMLLPGYGEQFFPARLRLALALAVTLIMLPIVQPLLGPTPANLQSLLAVLIHEILVGLFIGLVLRFISMAMSAAGTIIAQQIGLSFITQLDPSQGGQSALLANFMTLVATAFVFATDLHHLALGAIHDSYKVFQPTLHLPRDDFVKAALTVFVGSFKLAIQLSAPFIVSGLVFQVALGVLSRLVPQLQILFLLLPAQIVAGFLLLMATMATMLSWYSMHVQEAYRYFLER</sequence>
<dbReference type="PANTHER" id="PTHR30065:SF8">
    <property type="entry name" value="FLAGELLAR BIOSYNTHETIC PROTEIN FLIR"/>
    <property type="match status" value="1"/>
</dbReference>
<dbReference type="EMBL" id="LWDL01000008">
    <property type="protein sequence ID" value="OQW53582.1"/>
    <property type="molecule type" value="Genomic_DNA"/>
</dbReference>
<evidence type="ECO:0000256" key="7">
    <source>
        <dbReference type="ARBA" id="ARBA00023136"/>
    </source>
</evidence>
<dbReference type="PANTHER" id="PTHR30065">
    <property type="entry name" value="FLAGELLAR BIOSYNTHETIC PROTEIN FLIR"/>
    <property type="match status" value="1"/>
</dbReference>
<comment type="similarity">
    <text evidence="2 10">Belongs to the FliR/MopE/SpaR family.</text>
</comment>
<feature type="transmembrane region" description="Helical" evidence="10">
    <location>
        <begin position="81"/>
        <end position="104"/>
    </location>
</feature>
<accession>A0A1W9I1X4</accession>
<feature type="transmembrane region" description="Helical" evidence="10">
    <location>
        <begin position="41"/>
        <end position="61"/>
    </location>
</feature>
<feature type="transmembrane region" description="Helical" evidence="10">
    <location>
        <begin position="214"/>
        <end position="241"/>
    </location>
</feature>
<gene>
    <name evidence="11" type="ORF">A4S15_04855</name>
</gene>
<dbReference type="Proteomes" id="UP000192872">
    <property type="component" value="Unassembled WGS sequence"/>
</dbReference>
<reference evidence="11 12" key="1">
    <citation type="journal article" date="2017" name="Water Res.">
        <title>Comammox in drinking water systems.</title>
        <authorList>
            <person name="Wang Y."/>
            <person name="Ma L."/>
            <person name="Mao Y."/>
            <person name="Jiang X."/>
            <person name="Xia Y."/>
            <person name="Yu K."/>
            <person name="Li B."/>
            <person name="Zhang T."/>
        </authorList>
    </citation>
    <scope>NUCLEOTIDE SEQUENCE [LARGE SCALE GENOMIC DNA]</scope>
    <source>
        <strain evidence="11">SG_bin8</strain>
    </source>
</reference>
<evidence type="ECO:0000313" key="12">
    <source>
        <dbReference type="Proteomes" id="UP000192872"/>
    </source>
</evidence>
<comment type="subcellular location">
    <subcellularLocation>
        <location evidence="10">Cell membrane</location>
        <topology evidence="10">Multi-pass membrane protein</topology>
    </subcellularLocation>
    <subcellularLocation>
        <location evidence="10">Bacterial flagellum basal body</location>
    </subcellularLocation>
</comment>
<feature type="transmembrane region" description="Helical" evidence="10">
    <location>
        <begin position="125"/>
        <end position="152"/>
    </location>
</feature>
<evidence type="ECO:0000313" key="11">
    <source>
        <dbReference type="EMBL" id="OQW53582.1"/>
    </source>
</evidence>
<evidence type="ECO:0000256" key="10">
    <source>
        <dbReference type="RuleBase" id="RU362071"/>
    </source>
</evidence>
<dbReference type="Pfam" id="PF01311">
    <property type="entry name" value="Bac_export_1"/>
    <property type="match status" value="1"/>
</dbReference>
<evidence type="ECO:0000256" key="6">
    <source>
        <dbReference type="ARBA" id="ARBA00022989"/>
    </source>
</evidence>
<evidence type="ECO:0000256" key="5">
    <source>
        <dbReference type="ARBA" id="ARBA00022692"/>
    </source>
</evidence>
<dbReference type="RefSeq" id="WP_376802673.1">
    <property type="nucleotide sequence ID" value="NZ_DBNB01000014.1"/>
</dbReference>
<protein>
    <recommendedName>
        <fullName evidence="3 9">Flagellar biosynthetic protein FliR</fullName>
    </recommendedName>
</protein>
<dbReference type="GO" id="GO:0044780">
    <property type="term" value="P:bacterial-type flagellum assembly"/>
    <property type="evidence" value="ECO:0007669"/>
    <property type="project" value="UniProtKB-UniRule"/>
</dbReference>
<evidence type="ECO:0000256" key="4">
    <source>
        <dbReference type="ARBA" id="ARBA00022475"/>
    </source>
</evidence>
<dbReference type="NCBIfam" id="TIGR01400">
    <property type="entry name" value="fliR"/>
    <property type="match status" value="1"/>
</dbReference>
<evidence type="ECO:0000256" key="1">
    <source>
        <dbReference type="ARBA" id="ARBA00002578"/>
    </source>
</evidence>
<proteinExistence type="inferred from homology"/>
<comment type="function">
    <text evidence="1 10">Role in flagellar biosynthesis.</text>
</comment>